<gene>
    <name evidence="3" type="ORF">ABID44_003587</name>
</gene>
<dbReference type="NCBIfam" id="TIGR01891">
    <property type="entry name" value="amidohydrolases"/>
    <property type="match status" value="1"/>
</dbReference>
<name>A0ABV2KQ89_9HYPH</name>
<reference evidence="3 4" key="1">
    <citation type="submission" date="2024-06" db="EMBL/GenBank/DDBJ databases">
        <title>Genomic Encyclopedia of Type Strains, Phase IV (KMG-IV): sequencing the most valuable type-strain genomes for metagenomic binning, comparative biology and taxonomic classification.</title>
        <authorList>
            <person name="Goeker M."/>
        </authorList>
    </citation>
    <scope>NUCLEOTIDE SEQUENCE [LARGE SCALE GENOMIC DNA]</scope>
    <source>
        <strain evidence="3 4">DSM 19730</strain>
    </source>
</reference>
<sequence length="395" mass="41782">MSHPLAADREKLVAIRHALHAHPEIAREEAWTASYVADRLRESGMSFEMNIGGHGVVATVEGQGEGPAVALRADMDALEITELSQLPYASQQAGKMHACGHDGHMTILLAAGMHLARTRDFAGKVHLVFQPAEERYGGAREMVAGGLLDRFPVQRIFGLHNWPGLAAGTVVVHDGPVMAGTSEFTVTFRGEGAHAAMPHMTGDPILAGGHFMTGIQQGVARAVDPHESAVATVGSFQSGHAQNIIPQEARLIGTLRAYRTGTLHLLRSRVESVAAAAAAIAGCSSEVAFDEFLCPPVVNTVAERDIMREAASKAGLALAPGDTRPSMAGDDFGDFLVHLPGAYAWIGNGPLETDAGLHQPLYDFNDDIILPGAMLLARSAELALSKVHSGQKNLS</sequence>
<dbReference type="Gene3D" id="3.40.630.10">
    <property type="entry name" value="Zn peptidases"/>
    <property type="match status" value="1"/>
</dbReference>
<dbReference type="Proteomes" id="UP001549143">
    <property type="component" value="Unassembled WGS sequence"/>
</dbReference>
<feature type="domain" description="Peptidase M20 dimerisation" evidence="2">
    <location>
        <begin position="180"/>
        <end position="278"/>
    </location>
</feature>
<dbReference type="EMBL" id="JBEPMN010000021">
    <property type="protein sequence ID" value="MET3663232.1"/>
    <property type="molecule type" value="Genomic_DNA"/>
</dbReference>
<proteinExistence type="predicted"/>
<dbReference type="Pfam" id="PF07687">
    <property type="entry name" value="M20_dimer"/>
    <property type="match status" value="1"/>
</dbReference>
<comment type="caution">
    <text evidence="3">The sequence shown here is derived from an EMBL/GenBank/DDBJ whole genome shotgun (WGS) entry which is preliminary data.</text>
</comment>
<evidence type="ECO:0000313" key="3">
    <source>
        <dbReference type="EMBL" id="MET3663232.1"/>
    </source>
</evidence>
<dbReference type="InterPro" id="IPR036264">
    <property type="entry name" value="Bact_exopeptidase_dim_dom"/>
</dbReference>
<dbReference type="PANTHER" id="PTHR11014">
    <property type="entry name" value="PEPTIDASE M20 FAMILY MEMBER"/>
    <property type="match status" value="1"/>
</dbReference>
<dbReference type="PANTHER" id="PTHR11014:SF63">
    <property type="entry name" value="METALLOPEPTIDASE, PUTATIVE (AFU_ORTHOLOGUE AFUA_6G09600)-RELATED"/>
    <property type="match status" value="1"/>
</dbReference>
<protein>
    <submittedName>
        <fullName evidence="3">Amidohydrolase</fullName>
    </submittedName>
</protein>
<accession>A0ABV2KQ89</accession>
<dbReference type="InterPro" id="IPR011650">
    <property type="entry name" value="Peptidase_M20_dimer"/>
</dbReference>
<dbReference type="InterPro" id="IPR002933">
    <property type="entry name" value="Peptidase_M20"/>
</dbReference>
<evidence type="ECO:0000313" key="4">
    <source>
        <dbReference type="Proteomes" id="UP001549143"/>
    </source>
</evidence>
<dbReference type="Pfam" id="PF01546">
    <property type="entry name" value="Peptidase_M20"/>
    <property type="match status" value="1"/>
</dbReference>
<keyword evidence="1" id="KW-0378">Hydrolase</keyword>
<dbReference type="SUPFAM" id="SSF55031">
    <property type="entry name" value="Bacterial exopeptidase dimerisation domain"/>
    <property type="match status" value="1"/>
</dbReference>
<dbReference type="SUPFAM" id="SSF53187">
    <property type="entry name" value="Zn-dependent exopeptidases"/>
    <property type="match status" value="1"/>
</dbReference>
<organism evidence="3 4">
    <name type="scientific">Aquamicrobium ahrensii</name>
    <dbReference type="NCBI Taxonomy" id="469551"/>
    <lineage>
        <taxon>Bacteria</taxon>
        <taxon>Pseudomonadati</taxon>
        <taxon>Pseudomonadota</taxon>
        <taxon>Alphaproteobacteria</taxon>
        <taxon>Hyphomicrobiales</taxon>
        <taxon>Phyllobacteriaceae</taxon>
        <taxon>Aquamicrobium</taxon>
    </lineage>
</organism>
<dbReference type="InterPro" id="IPR017439">
    <property type="entry name" value="Amidohydrolase"/>
</dbReference>
<evidence type="ECO:0000256" key="1">
    <source>
        <dbReference type="ARBA" id="ARBA00022801"/>
    </source>
</evidence>
<evidence type="ECO:0000259" key="2">
    <source>
        <dbReference type="Pfam" id="PF07687"/>
    </source>
</evidence>
<dbReference type="Gene3D" id="3.30.70.360">
    <property type="match status" value="1"/>
</dbReference>
<dbReference type="RefSeq" id="WP_354153034.1">
    <property type="nucleotide sequence ID" value="NZ_JBEPMN010000021.1"/>
</dbReference>
<keyword evidence="4" id="KW-1185">Reference proteome</keyword>
<dbReference type="PIRSF" id="PIRSF005962">
    <property type="entry name" value="Pept_M20D_amidohydro"/>
    <property type="match status" value="1"/>
</dbReference>